<evidence type="ECO:0000256" key="2">
    <source>
        <dbReference type="ARBA" id="ARBA00001946"/>
    </source>
</evidence>
<evidence type="ECO:0000313" key="8">
    <source>
        <dbReference type="EMBL" id="MBE5035161.1"/>
    </source>
</evidence>
<keyword evidence="3" id="KW-0479">Metal-binding</keyword>
<dbReference type="EMBL" id="JADCKA010000002">
    <property type="protein sequence ID" value="MBE5035161.1"/>
    <property type="molecule type" value="Genomic_DNA"/>
</dbReference>
<dbReference type="PROSITE" id="PS00893">
    <property type="entry name" value="NUDIX_BOX"/>
    <property type="match status" value="1"/>
</dbReference>
<dbReference type="InterPro" id="IPR015797">
    <property type="entry name" value="NUDIX_hydrolase-like_dom_sf"/>
</dbReference>
<keyword evidence="6" id="KW-0464">Manganese</keyword>
<dbReference type="PANTHER" id="PTHR12992:SF11">
    <property type="entry name" value="MITOCHONDRIAL COENZYME A DIPHOSPHATASE NUDT8"/>
    <property type="match status" value="1"/>
</dbReference>
<dbReference type="Proteomes" id="UP001516588">
    <property type="component" value="Unassembled WGS sequence"/>
</dbReference>
<dbReference type="SUPFAM" id="SSF55811">
    <property type="entry name" value="Nudix"/>
    <property type="match status" value="1"/>
</dbReference>
<dbReference type="InterPro" id="IPR045121">
    <property type="entry name" value="CoAse"/>
</dbReference>
<evidence type="ECO:0000256" key="1">
    <source>
        <dbReference type="ARBA" id="ARBA00001936"/>
    </source>
</evidence>
<reference evidence="8 9" key="1">
    <citation type="submission" date="2020-10" db="EMBL/GenBank/DDBJ databases">
        <title>ChiBAC.</title>
        <authorList>
            <person name="Zenner C."/>
            <person name="Hitch T.C.A."/>
            <person name="Clavel T."/>
        </authorList>
    </citation>
    <scope>NUCLEOTIDE SEQUENCE [LARGE SCALE GENOMIC DNA]</scope>
    <source>
        <strain evidence="8 9">DSM 108706</strain>
    </source>
</reference>
<keyword evidence="9" id="KW-1185">Reference proteome</keyword>
<comment type="cofactor">
    <cofactor evidence="2">
        <name>Mg(2+)</name>
        <dbReference type="ChEBI" id="CHEBI:18420"/>
    </cofactor>
</comment>
<organism evidence="8 9">
    <name type="scientific">Gallibacter intestinalis</name>
    <dbReference type="NCBI Taxonomy" id="2779356"/>
    <lineage>
        <taxon>Bacteria</taxon>
        <taxon>Bacillati</taxon>
        <taxon>Bacillota</taxon>
        <taxon>Clostridia</taxon>
        <taxon>Eubacteriales</taxon>
        <taxon>Eubacteriaceae</taxon>
        <taxon>Gallibacter</taxon>
    </lineage>
</organism>
<dbReference type="InterPro" id="IPR000086">
    <property type="entry name" value="NUDIX_hydrolase_dom"/>
</dbReference>
<dbReference type="CDD" id="cd03426">
    <property type="entry name" value="NUDIX_CoAse_Nudt7"/>
    <property type="match status" value="1"/>
</dbReference>
<evidence type="ECO:0000256" key="5">
    <source>
        <dbReference type="ARBA" id="ARBA00022842"/>
    </source>
</evidence>
<dbReference type="RefSeq" id="WP_226384825.1">
    <property type="nucleotide sequence ID" value="NZ_JADCKA010000002.1"/>
</dbReference>
<name>A0ABR9QWB5_9FIRM</name>
<comment type="cofactor">
    <cofactor evidence="1">
        <name>Mn(2+)</name>
        <dbReference type="ChEBI" id="CHEBI:29035"/>
    </cofactor>
</comment>
<keyword evidence="4" id="KW-0378">Hydrolase</keyword>
<dbReference type="Pfam" id="PF00293">
    <property type="entry name" value="NUDIX"/>
    <property type="match status" value="1"/>
</dbReference>
<dbReference type="InterPro" id="IPR020084">
    <property type="entry name" value="NUDIX_hydrolase_CS"/>
</dbReference>
<comment type="caution">
    <text evidence="8">The sequence shown here is derived from an EMBL/GenBank/DDBJ whole genome shotgun (WGS) entry which is preliminary data.</text>
</comment>
<dbReference type="PANTHER" id="PTHR12992">
    <property type="entry name" value="NUDIX HYDROLASE"/>
    <property type="match status" value="1"/>
</dbReference>
<evidence type="ECO:0000313" key="9">
    <source>
        <dbReference type="Proteomes" id="UP001516588"/>
    </source>
</evidence>
<evidence type="ECO:0000256" key="6">
    <source>
        <dbReference type="ARBA" id="ARBA00023211"/>
    </source>
</evidence>
<dbReference type="PROSITE" id="PS51462">
    <property type="entry name" value="NUDIX"/>
    <property type="match status" value="1"/>
</dbReference>
<protein>
    <submittedName>
        <fullName evidence="8">CoA pyrophosphatase</fullName>
    </submittedName>
</protein>
<accession>A0ABR9QWB5</accession>
<evidence type="ECO:0000256" key="3">
    <source>
        <dbReference type="ARBA" id="ARBA00022723"/>
    </source>
</evidence>
<gene>
    <name evidence="8" type="ORF">INF20_02570</name>
</gene>
<evidence type="ECO:0000256" key="4">
    <source>
        <dbReference type="ARBA" id="ARBA00022801"/>
    </source>
</evidence>
<keyword evidence="5" id="KW-0460">Magnesium</keyword>
<dbReference type="Gene3D" id="3.90.79.10">
    <property type="entry name" value="Nucleoside Triphosphate Pyrophosphohydrolase"/>
    <property type="match status" value="1"/>
</dbReference>
<sequence length="208" mass="23945">MINIEQIKDKLQNRKLSTVGRHTFFSVLVPFVEIDGEIHILYEIRSQVIPTQPGEVCFPGGAIEPGETAREAAIRETCEEIGIPPRCIEIFAEGDRLITQANFTMYSFMATIPRSAYENVKLNEAEVDQVFTVPLEWFMHNDPEVHIVDLKQFNRADFPFEKAHISPDYKWRSSNAEVPIYNYEDKAIWGLTARITRNMVQILKGEKK</sequence>
<proteinExistence type="predicted"/>
<evidence type="ECO:0000259" key="7">
    <source>
        <dbReference type="PROSITE" id="PS51462"/>
    </source>
</evidence>
<feature type="domain" description="Nudix hydrolase" evidence="7">
    <location>
        <begin position="20"/>
        <end position="156"/>
    </location>
</feature>